<feature type="transmembrane region" description="Helical" evidence="5">
    <location>
        <begin position="159"/>
        <end position="182"/>
    </location>
</feature>
<feature type="transmembrane region" description="Helical" evidence="5">
    <location>
        <begin position="126"/>
        <end position="147"/>
    </location>
</feature>
<proteinExistence type="predicted"/>
<dbReference type="Pfam" id="PF14378">
    <property type="entry name" value="PAP2_3"/>
    <property type="match status" value="1"/>
</dbReference>
<organism evidence="7 8">
    <name type="scientific">Campylobacter taeniopygiae</name>
    <dbReference type="NCBI Taxonomy" id="2510188"/>
    <lineage>
        <taxon>Bacteria</taxon>
        <taxon>Pseudomonadati</taxon>
        <taxon>Campylobacterota</taxon>
        <taxon>Epsilonproteobacteria</taxon>
        <taxon>Campylobacterales</taxon>
        <taxon>Campylobacteraceae</taxon>
        <taxon>Campylobacter</taxon>
    </lineage>
</organism>
<evidence type="ECO:0000313" key="8">
    <source>
        <dbReference type="Proteomes" id="UP000309584"/>
    </source>
</evidence>
<evidence type="ECO:0000313" key="7">
    <source>
        <dbReference type="EMBL" id="TKX33949.1"/>
    </source>
</evidence>
<dbReference type="InterPro" id="IPR026841">
    <property type="entry name" value="Aur1/Ipt1"/>
</dbReference>
<feature type="transmembrane region" description="Helical" evidence="5">
    <location>
        <begin position="258"/>
        <end position="276"/>
    </location>
</feature>
<feature type="transmembrane region" description="Helical" evidence="5">
    <location>
        <begin position="213"/>
        <end position="229"/>
    </location>
</feature>
<evidence type="ECO:0000256" key="1">
    <source>
        <dbReference type="ARBA" id="ARBA00004141"/>
    </source>
</evidence>
<comment type="caution">
    <text evidence="7">The sequence shown here is derived from an EMBL/GenBank/DDBJ whole genome shotgun (WGS) entry which is preliminary data.</text>
</comment>
<evidence type="ECO:0000256" key="4">
    <source>
        <dbReference type="ARBA" id="ARBA00023136"/>
    </source>
</evidence>
<feature type="transmembrane region" description="Helical" evidence="5">
    <location>
        <begin position="42"/>
        <end position="60"/>
    </location>
</feature>
<keyword evidence="3 5" id="KW-1133">Transmembrane helix</keyword>
<keyword evidence="2 5" id="KW-0812">Transmembrane</keyword>
<reference evidence="7 8" key="1">
    <citation type="submission" date="2018-05" db="EMBL/GenBank/DDBJ databases">
        <title>Novel Campyloabacter and Helicobacter Species and Strains.</title>
        <authorList>
            <person name="Mannion A.J."/>
            <person name="Shen Z."/>
            <person name="Fox J.G."/>
        </authorList>
    </citation>
    <scope>NUCLEOTIDE SEQUENCE [LARGE SCALE GENOMIC DNA]</scope>
    <source>
        <strain evidence="8">MIT10-5678</strain>
    </source>
</reference>
<evidence type="ECO:0000256" key="3">
    <source>
        <dbReference type="ARBA" id="ARBA00022989"/>
    </source>
</evidence>
<evidence type="ECO:0000256" key="2">
    <source>
        <dbReference type="ARBA" id="ARBA00022692"/>
    </source>
</evidence>
<feature type="transmembrane region" description="Helical" evidence="5">
    <location>
        <begin position="16"/>
        <end position="36"/>
    </location>
</feature>
<name>A0ABY2TIN8_9BACT</name>
<evidence type="ECO:0000256" key="5">
    <source>
        <dbReference type="SAM" id="Phobius"/>
    </source>
</evidence>
<feature type="transmembrane region" description="Helical" evidence="5">
    <location>
        <begin position="236"/>
        <end position="252"/>
    </location>
</feature>
<feature type="transmembrane region" description="Helical" evidence="5">
    <location>
        <begin position="67"/>
        <end position="88"/>
    </location>
</feature>
<keyword evidence="8" id="KW-1185">Reference proteome</keyword>
<sequence>MMICKRRLMSVLKNKIQLFECLWLCLFGIMFLRLVFDVFFSIYTLIILGYLMASFVLLFLKNYRLKFGIYVLFMNSIFTLIKEISPLINAGKKDYYLALIDAFILGDIKNLSLFFDNFSNAYFTELLSIAYLLFMVQLLFYFIFYLCRDEKISKAFYNGILSLYAIGFLGYIFIPAIGPYFYYASEFKSSLNGFFFRDFLNKAYPNFSNFSDVFPSLHCGVSLFILLFLKHFDKKHFYFWLIPCILLWFSTIYLRYHYLIDCIVGFILAYLSYQLAKRTFNANFKIQR</sequence>
<dbReference type="Proteomes" id="UP000309584">
    <property type="component" value="Unassembled WGS sequence"/>
</dbReference>
<protein>
    <recommendedName>
        <fullName evidence="6">Inositolphosphotransferase Aur1/Ipt1 domain-containing protein</fullName>
    </recommendedName>
</protein>
<feature type="domain" description="Inositolphosphotransferase Aur1/Ipt1" evidence="6">
    <location>
        <begin position="120"/>
        <end position="274"/>
    </location>
</feature>
<dbReference type="InterPro" id="IPR036938">
    <property type="entry name" value="PAP2/HPO_sf"/>
</dbReference>
<keyword evidence="4 5" id="KW-0472">Membrane</keyword>
<evidence type="ECO:0000259" key="6">
    <source>
        <dbReference type="Pfam" id="PF14378"/>
    </source>
</evidence>
<dbReference type="Gene3D" id="1.20.144.10">
    <property type="entry name" value="Phosphatidic acid phosphatase type 2/haloperoxidase"/>
    <property type="match status" value="1"/>
</dbReference>
<dbReference type="InterPro" id="IPR052185">
    <property type="entry name" value="IPC_Synthase-Related"/>
</dbReference>
<dbReference type="EMBL" id="NXLY01000007">
    <property type="protein sequence ID" value="TKX33949.1"/>
    <property type="molecule type" value="Genomic_DNA"/>
</dbReference>
<accession>A0ABY2TIN8</accession>
<dbReference type="SUPFAM" id="SSF48317">
    <property type="entry name" value="Acid phosphatase/Vanadium-dependent haloperoxidase"/>
    <property type="match status" value="1"/>
</dbReference>
<comment type="subcellular location">
    <subcellularLocation>
        <location evidence="1">Membrane</location>
        <topology evidence="1">Multi-pass membrane protein</topology>
    </subcellularLocation>
</comment>
<dbReference type="PANTHER" id="PTHR31310:SF7">
    <property type="entry name" value="PA-PHOSPHATASE RELATED-FAMILY PROTEIN DDB_G0268928"/>
    <property type="match status" value="1"/>
</dbReference>
<dbReference type="PANTHER" id="PTHR31310">
    <property type="match status" value="1"/>
</dbReference>
<gene>
    <name evidence="7" type="ORF">CQA75_04420</name>
</gene>